<dbReference type="InterPro" id="IPR008928">
    <property type="entry name" value="6-hairpin_glycosidase_sf"/>
</dbReference>
<name>A0A157ZQ61_9BURK</name>
<dbReference type="GO" id="GO:0016853">
    <property type="term" value="F:isomerase activity"/>
    <property type="evidence" value="ECO:0007669"/>
    <property type="project" value="UniProtKB-KW"/>
</dbReference>
<dbReference type="OrthoDB" id="9806359at2"/>
<comment type="caution">
    <text evidence="3">The sequence shown here is derived from an EMBL/GenBank/DDBJ whole genome shotgun (WGS) entry which is preliminary data.</text>
</comment>
<evidence type="ECO:0000256" key="1">
    <source>
        <dbReference type="ARBA" id="ARBA00008558"/>
    </source>
</evidence>
<dbReference type="GO" id="GO:0005975">
    <property type="term" value="P:carbohydrate metabolic process"/>
    <property type="evidence" value="ECO:0007669"/>
    <property type="project" value="InterPro"/>
</dbReference>
<dbReference type="AlphaFoldDB" id="A0A157ZQ61"/>
<keyword evidence="4" id="KW-1185">Reference proteome</keyword>
<reference evidence="3" key="1">
    <citation type="submission" date="2016-01" db="EMBL/GenBank/DDBJ databases">
        <authorList>
            <person name="Peeters C."/>
        </authorList>
    </citation>
    <scope>NUCLEOTIDE SEQUENCE [LARGE SCALE GENOMIC DNA]</scope>
    <source>
        <strain evidence="3">LMG 29325</strain>
    </source>
</reference>
<dbReference type="SUPFAM" id="SSF48208">
    <property type="entry name" value="Six-hairpin glycosidases"/>
    <property type="match status" value="1"/>
</dbReference>
<evidence type="ECO:0000313" key="3">
    <source>
        <dbReference type="EMBL" id="SAK47609.1"/>
    </source>
</evidence>
<gene>
    <name evidence="3" type="ORF">AWB82_01063</name>
</gene>
<keyword evidence="2" id="KW-0413">Isomerase</keyword>
<dbReference type="InterPro" id="IPR012341">
    <property type="entry name" value="6hp_glycosidase-like_sf"/>
</dbReference>
<dbReference type="CDD" id="cd00249">
    <property type="entry name" value="AGE"/>
    <property type="match status" value="1"/>
</dbReference>
<evidence type="ECO:0000313" key="4">
    <source>
        <dbReference type="Proteomes" id="UP000054596"/>
    </source>
</evidence>
<dbReference type="Proteomes" id="UP000054596">
    <property type="component" value="Unassembled WGS sequence"/>
</dbReference>
<protein>
    <submittedName>
        <fullName evidence="3">N-acylglucosamine 2-epimerase</fullName>
    </submittedName>
</protein>
<dbReference type="PANTHER" id="PTHR15108">
    <property type="entry name" value="N-ACYLGLUCOSAMINE-2-EPIMERASE"/>
    <property type="match status" value="1"/>
</dbReference>
<comment type="similarity">
    <text evidence="1">Belongs to the N-acylglucosamine 2-epimerase family.</text>
</comment>
<sequence>MNMTASPAIAEPAPAERAIDFRSRDFLLAHVRDTLAFYAPNARDPSGGFFHFFKDDGSVYDRTTRHLVSSTRFVFNYAMAFRHFGDARFQDDARHAFLFLRDAHWDAVNQGYDWEIEWRDGQKRTLDGTRHCYGLAFVLLACAHAAMAGIDEARPMIDETFALLEKRFWDADAGLYADEATPDWQLSDYRGQNANMHATEALLAAYEATGHVIYLDRAEKIAGNITLRQAKLSHAMVWEHFHRDWSVDWHYNESDSSNIFRPWGFQPGHQTEWAKLLLILERHRALPWLAPRAAELFDAGFNRAWDSRHGGLYYGFGPDGTICDHDKYFWVQAESFAAAALLGARTGRERFWDCYDELWRYSWEHFVDHEYGAWYRILTCDNRKYGDEKSPAGKTDYHTMGACYEVLNALAPNPNSTSNSTSTQR</sequence>
<dbReference type="InterPro" id="IPR034116">
    <property type="entry name" value="AGE_dom"/>
</dbReference>
<dbReference type="STRING" id="1777143.AWB82_01063"/>
<dbReference type="InterPro" id="IPR010819">
    <property type="entry name" value="AGE/CE"/>
</dbReference>
<dbReference type="FunFam" id="1.50.10.10:FF:000057">
    <property type="entry name" value="N-acylglucosamine 2-epimerase"/>
    <property type="match status" value="1"/>
</dbReference>
<dbReference type="RefSeq" id="WP_086966100.1">
    <property type="nucleotide sequence ID" value="NZ_FCOJ02000005.1"/>
</dbReference>
<dbReference type="Pfam" id="PF07221">
    <property type="entry name" value="GlcNAc_2-epim"/>
    <property type="match status" value="1"/>
</dbReference>
<proteinExistence type="inferred from homology"/>
<dbReference type="Gene3D" id="1.50.10.10">
    <property type="match status" value="1"/>
</dbReference>
<dbReference type="EMBL" id="FCOJ02000005">
    <property type="protein sequence ID" value="SAK47609.1"/>
    <property type="molecule type" value="Genomic_DNA"/>
</dbReference>
<accession>A0A157ZQ61</accession>
<organism evidence="3 4">
    <name type="scientific">Caballeronia glebae</name>
    <dbReference type="NCBI Taxonomy" id="1777143"/>
    <lineage>
        <taxon>Bacteria</taxon>
        <taxon>Pseudomonadati</taxon>
        <taxon>Pseudomonadota</taxon>
        <taxon>Betaproteobacteria</taxon>
        <taxon>Burkholderiales</taxon>
        <taxon>Burkholderiaceae</taxon>
        <taxon>Caballeronia</taxon>
    </lineage>
</organism>
<evidence type="ECO:0000256" key="2">
    <source>
        <dbReference type="ARBA" id="ARBA00023235"/>
    </source>
</evidence>